<proteinExistence type="predicted"/>
<comment type="caution">
    <text evidence="1">The sequence shown here is derived from an EMBL/GenBank/DDBJ whole genome shotgun (WGS) entry which is preliminary data.</text>
</comment>
<gene>
    <name evidence="1" type="primary">Acey_s0096.g2904</name>
    <name evidence="1" type="ORF">Y032_0096g2904</name>
</gene>
<dbReference type="EMBL" id="JARK01001432">
    <property type="protein sequence ID" value="EYC03020.1"/>
    <property type="molecule type" value="Genomic_DNA"/>
</dbReference>
<evidence type="ECO:0000313" key="1">
    <source>
        <dbReference type="EMBL" id="EYC03020.1"/>
    </source>
</evidence>
<organism evidence="1 2">
    <name type="scientific">Ancylostoma ceylanicum</name>
    <dbReference type="NCBI Taxonomy" id="53326"/>
    <lineage>
        <taxon>Eukaryota</taxon>
        <taxon>Metazoa</taxon>
        <taxon>Ecdysozoa</taxon>
        <taxon>Nematoda</taxon>
        <taxon>Chromadorea</taxon>
        <taxon>Rhabditida</taxon>
        <taxon>Rhabditina</taxon>
        <taxon>Rhabditomorpha</taxon>
        <taxon>Strongyloidea</taxon>
        <taxon>Ancylostomatidae</taxon>
        <taxon>Ancylostomatinae</taxon>
        <taxon>Ancylostoma</taxon>
    </lineage>
</organism>
<name>A0A016TK08_9BILA</name>
<evidence type="ECO:0008006" key="3">
    <source>
        <dbReference type="Google" id="ProtNLM"/>
    </source>
</evidence>
<evidence type="ECO:0000313" key="2">
    <source>
        <dbReference type="Proteomes" id="UP000024635"/>
    </source>
</evidence>
<sequence length="218" mass="25698">MHSTQRWMISRKLVHALLKLPWKILLRKLFRPDPTLGSITRLVQSVCHRALHCISAASRTWHYPLNPAIFSPCNFRETPNEWEKLCYFEGFSECLSCRQRRKTEENNVGWPYIDEIWIERGHFRKWEQFPLDFEVSLCSGVLTCCIFDNEPVNLIGLKVPWKILRDSQHALHYTHLGHSDCLRIHIHGHPIQSKSTHPWSSYPILLLFVLVYQTGDEL</sequence>
<keyword evidence="2" id="KW-1185">Reference proteome</keyword>
<accession>A0A016TK08</accession>
<reference evidence="2" key="1">
    <citation type="journal article" date="2015" name="Nat. Genet.">
        <title>The genome and transcriptome of the zoonotic hookworm Ancylostoma ceylanicum identify infection-specific gene families.</title>
        <authorList>
            <person name="Schwarz E.M."/>
            <person name="Hu Y."/>
            <person name="Antoshechkin I."/>
            <person name="Miller M.M."/>
            <person name="Sternberg P.W."/>
            <person name="Aroian R.V."/>
        </authorList>
    </citation>
    <scope>NUCLEOTIDE SEQUENCE</scope>
    <source>
        <strain evidence="2">HY135</strain>
    </source>
</reference>
<dbReference type="Proteomes" id="UP000024635">
    <property type="component" value="Unassembled WGS sequence"/>
</dbReference>
<protein>
    <recommendedName>
        <fullName evidence="3">F-box domain-containing protein</fullName>
    </recommendedName>
</protein>
<dbReference type="AlphaFoldDB" id="A0A016TK08"/>